<proteinExistence type="predicted"/>
<name>A0A0E0JPI0_ORYPU</name>
<accession>A0A0E0JPI0</accession>
<protein>
    <submittedName>
        <fullName evidence="1">Uncharacterized protein</fullName>
    </submittedName>
</protein>
<organism evidence="1">
    <name type="scientific">Oryza punctata</name>
    <name type="common">Red rice</name>
    <dbReference type="NCBI Taxonomy" id="4537"/>
    <lineage>
        <taxon>Eukaryota</taxon>
        <taxon>Viridiplantae</taxon>
        <taxon>Streptophyta</taxon>
        <taxon>Embryophyta</taxon>
        <taxon>Tracheophyta</taxon>
        <taxon>Spermatophyta</taxon>
        <taxon>Magnoliopsida</taxon>
        <taxon>Liliopsida</taxon>
        <taxon>Poales</taxon>
        <taxon>Poaceae</taxon>
        <taxon>BOP clade</taxon>
        <taxon>Oryzoideae</taxon>
        <taxon>Oryzeae</taxon>
        <taxon>Oryzinae</taxon>
        <taxon>Oryza</taxon>
    </lineage>
</organism>
<dbReference type="AlphaFoldDB" id="A0A0E0JPI0"/>
<dbReference type="Gramene" id="OPUNC01G32050.1">
    <property type="protein sequence ID" value="OPUNC01G32050.1"/>
    <property type="gene ID" value="OPUNC01G32050"/>
</dbReference>
<dbReference type="HOGENOM" id="CLU_2816852_0_0_1"/>
<sequence>MSSASGPVICLPTGSLFAAAKEKAQKGGVMLDPPHIHRAIITSARRAVEVDIKTSATGKSTNDDRQV</sequence>
<reference evidence="1" key="1">
    <citation type="submission" date="2015-04" db="UniProtKB">
        <authorList>
            <consortium name="EnsemblPlants"/>
        </authorList>
    </citation>
    <scope>IDENTIFICATION</scope>
</reference>
<dbReference type="Proteomes" id="UP000026962">
    <property type="component" value="Chromosome 1"/>
</dbReference>
<keyword evidence="2" id="KW-1185">Reference proteome</keyword>
<reference evidence="1" key="2">
    <citation type="submission" date="2018-05" db="EMBL/GenBank/DDBJ databases">
        <title>OpunRS2 (Oryza punctata Reference Sequence Version 2).</title>
        <authorList>
            <person name="Zhang J."/>
            <person name="Kudrna D."/>
            <person name="Lee S."/>
            <person name="Talag J."/>
            <person name="Welchert J."/>
            <person name="Wing R.A."/>
        </authorList>
    </citation>
    <scope>NUCLEOTIDE SEQUENCE [LARGE SCALE GENOMIC DNA]</scope>
</reference>
<evidence type="ECO:0000313" key="1">
    <source>
        <dbReference type="EnsemblPlants" id="OPUNC01G32050.1"/>
    </source>
</evidence>
<dbReference type="EnsemblPlants" id="OPUNC01G32050.1">
    <property type="protein sequence ID" value="OPUNC01G32050.1"/>
    <property type="gene ID" value="OPUNC01G32050"/>
</dbReference>
<evidence type="ECO:0000313" key="2">
    <source>
        <dbReference type="Proteomes" id="UP000026962"/>
    </source>
</evidence>